<gene>
    <name evidence="1" type="ORF">CHRIB12_LOCUS17845</name>
    <name evidence="3" type="ORF">RhiirA1_417914</name>
    <name evidence="2" type="ORF">RhiirA5_354007</name>
</gene>
<evidence type="ECO:0000313" key="4">
    <source>
        <dbReference type="Proteomes" id="UP000232688"/>
    </source>
</evidence>
<proteinExistence type="predicted"/>
<dbReference type="Proteomes" id="UP000232722">
    <property type="component" value="Unassembled WGS sequence"/>
</dbReference>
<evidence type="ECO:0000313" key="1">
    <source>
        <dbReference type="EMBL" id="CAB5382112.1"/>
    </source>
</evidence>
<organism evidence="1 6">
    <name type="scientific">Rhizophagus irregularis</name>
    <dbReference type="NCBI Taxonomy" id="588596"/>
    <lineage>
        <taxon>Eukaryota</taxon>
        <taxon>Fungi</taxon>
        <taxon>Fungi incertae sedis</taxon>
        <taxon>Mucoromycota</taxon>
        <taxon>Glomeromycotina</taxon>
        <taxon>Glomeromycetes</taxon>
        <taxon>Glomerales</taxon>
        <taxon>Glomeraceae</taxon>
        <taxon>Rhizophagus</taxon>
    </lineage>
</organism>
<evidence type="ECO:0000313" key="3">
    <source>
        <dbReference type="EMBL" id="PKC67622.1"/>
    </source>
</evidence>
<comment type="caution">
    <text evidence="1">The sequence shown here is derived from an EMBL/GenBank/DDBJ whole genome shotgun (WGS) entry which is preliminary data.</text>
</comment>
<dbReference type="EMBL" id="CAGKOT010000045">
    <property type="protein sequence ID" value="CAB5382112.1"/>
    <property type="molecule type" value="Genomic_DNA"/>
</dbReference>
<reference evidence="1" key="5">
    <citation type="submission" date="2020-05" db="EMBL/GenBank/DDBJ databases">
        <authorList>
            <person name="Rincon C."/>
            <person name="Sanders R I."/>
            <person name="Robbins C."/>
            <person name="Chaturvedi A."/>
        </authorList>
    </citation>
    <scope>NUCLEOTIDE SEQUENCE</scope>
    <source>
        <strain evidence="1">CHB12</strain>
    </source>
</reference>
<evidence type="ECO:0000313" key="2">
    <source>
        <dbReference type="EMBL" id="PKC11612.1"/>
    </source>
</evidence>
<dbReference type="EMBL" id="LLXJ01000298">
    <property type="protein sequence ID" value="PKC11612.1"/>
    <property type="molecule type" value="Genomic_DNA"/>
</dbReference>
<dbReference type="AlphaFoldDB" id="A0A2I1DVP4"/>
<evidence type="ECO:0000313" key="5">
    <source>
        <dbReference type="Proteomes" id="UP000232722"/>
    </source>
</evidence>
<protein>
    <submittedName>
        <fullName evidence="1">Uncharacterized protein</fullName>
    </submittedName>
</protein>
<reference evidence="3 4" key="3">
    <citation type="submission" date="2017-10" db="EMBL/GenBank/DDBJ databases">
        <title>Extensive intraspecific genome diversity in a model arbuscular mycorrhizal fungus.</title>
        <authorList>
            <person name="Chen E.C.H."/>
            <person name="Morin E."/>
            <person name="Baudet D."/>
            <person name="Noel J."/>
            <person name="Ndikumana S."/>
            <person name="Charron P."/>
            <person name="St-Onge C."/>
            <person name="Giorgi J."/>
            <person name="Grigoriev I.V."/>
            <person name="Roux C."/>
            <person name="Martin F.M."/>
            <person name="Corradi N."/>
        </authorList>
    </citation>
    <scope>NUCLEOTIDE SEQUENCE [LARGE SCALE GENOMIC DNA]</scope>
    <source>
        <strain evidence="3 4">A1</strain>
    </source>
</reference>
<reference evidence="2 5" key="2">
    <citation type="submission" date="2017-09" db="EMBL/GenBank/DDBJ databases">
        <title>Extensive intraspecific genome diversity in a model arbuscular mycorrhizal fungus.</title>
        <authorList>
            <person name="Chen E.C."/>
            <person name="Morin E."/>
            <person name="Beaudet D."/>
            <person name="Noel J."/>
            <person name="Ndikumana S."/>
            <person name="Charron P."/>
            <person name="St-Onge C."/>
            <person name="Giorgi J."/>
            <person name="Grigoriev I.V."/>
            <person name="Roux C."/>
            <person name="Martin F.M."/>
            <person name="Corradi N."/>
        </authorList>
    </citation>
    <scope>NUCLEOTIDE SEQUENCE [LARGE SCALE GENOMIC DNA]</scope>
    <source>
        <strain evidence="2 5">A5</strain>
    </source>
</reference>
<dbReference type="Proteomes" id="UP000232688">
    <property type="component" value="Unassembled WGS sequence"/>
</dbReference>
<dbReference type="VEuPathDB" id="FungiDB:RhiirA1_417914"/>
<accession>A0A2I1DVP4</accession>
<dbReference type="Proteomes" id="UP000684084">
    <property type="component" value="Unassembled WGS sequence"/>
</dbReference>
<dbReference type="OrthoDB" id="5414761at2759"/>
<reference evidence="3 4" key="4">
    <citation type="submission" date="2017-10" db="EMBL/GenBank/DDBJ databases">
        <title>Genome analyses suggest a sexual origin of heterokaryosis in a supposedly ancient asexual fungus.</title>
        <authorList>
            <person name="Corradi N."/>
            <person name="Sedzielewska K."/>
            <person name="Noel J."/>
            <person name="Charron P."/>
            <person name="Farinelli L."/>
            <person name="Marton T."/>
            <person name="Kruger M."/>
            <person name="Pelin A."/>
            <person name="Brachmann A."/>
            <person name="Corradi N."/>
        </authorList>
    </citation>
    <scope>NUCLEOTIDE SEQUENCE [LARGE SCALE GENOMIC DNA]</scope>
    <source>
        <strain evidence="3 4">A1</strain>
    </source>
</reference>
<dbReference type="EMBL" id="LLXH01000381">
    <property type="protein sequence ID" value="PKC67622.1"/>
    <property type="molecule type" value="Genomic_DNA"/>
</dbReference>
<dbReference type="VEuPathDB" id="FungiDB:FUN_008375"/>
<dbReference type="VEuPathDB" id="FungiDB:RhiirFUN_008739"/>
<reference evidence="2 5" key="1">
    <citation type="submission" date="2016-04" db="EMBL/GenBank/DDBJ databases">
        <title>Genome analyses suggest a sexual origin of heterokaryosis in a supposedly ancient asexual fungus.</title>
        <authorList>
            <person name="Ropars J."/>
            <person name="Sedzielewska K."/>
            <person name="Noel J."/>
            <person name="Charron P."/>
            <person name="Farinelli L."/>
            <person name="Marton T."/>
            <person name="Kruger M."/>
            <person name="Pelin A."/>
            <person name="Brachmann A."/>
            <person name="Corradi N."/>
        </authorList>
    </citation>
    <scope>NUCLEOTIDE SEQUENCE [LARGE SCALE GENOMIC DNA]</scope>
    <source>
        <strain evidence="2 5">A5</strain>
    </source>
</reference>
<evidence type="ECO:0000313" key="6">
    <source>
        <dbReference type="Proteomes" id="UP000684084"/>
    </source>
</evidence>
<sequence length="158" mass="17705">MIDQMDEMTASGFYGYSIRSKELHNEVSKSLKVEYLSDSHTNEVKQVNGIIFGPTIKPIVSMPVTINQTTKNVHFIIVTGTFNTYICEEVFNSFKVTSPDPGHSYRALVNNKSTLVLLPPANLWFANVNVIGTEYLTTYCSELRIDSSNNLVTISMVE</sequence>
<name>A0A2I1DVP4_9GLOM</name>